<accession>A0A517MKJ5</accession>
<dbReference type="AlphaFoldDB" id="A0A517MKJ5"/>
<organism evidence="1 2">
    <name type="scientific">Roseimaritima multifibrata</name>
    <dbReference type="NCBI Taxonomy" id="1930274"/>
    <lineage>
        <taxon>Bacteria</taxon>
        <taxon>Pseudomonadati</taxon>
        <taxon>Planctomycetota</taxon>
        <taxon>Planctomycetia</taxon>
        <taxon>Pirellulales</taxon>
        <taxon>Pirellulaceae</taxon>
        <taxon>Roseimaritima</taxon>
    </lineage>
</organism>
<evidence type="ECO:0000313" key="1">
    <source>
        <dbReference type="EMBL" id="QDS95398.1"/>
    </source>
</evidence>
<evidence type="ECO:0000313" key="2">
    <source>
        <dbReference type="Proteomes" id="UP000320672"/>
    </source>
</evidence>
<proteinExistence type="predicted"/>
<dbReference type="Proteomes" id="UP000320672">
    <property type="component" value="Chromosome"/>
</dbReference>
<name>A0A517MKJ5_9BACT</name>
<gene>
    <name evidence="1" type="ORF">FF011L_41940</name>
</gene>
<keyword evidence="2" id="KW-1185">Reference proteome</keyword>
<protein>
    <submittedName>
        <fullName evidence="1">Uncharacterized protein</fullName>
    </submittedName>
</protein>
<dbReference type="EMBL" id="CP036262">
    <property type="protein sequence ID" value="QDS95398.1"/>
    <property type="molecule type" value="Genomic_DNA"/>
</dbReference>
<dbReference type="KEGG" id="rml:FF011L_41940"/>
<reference evidence="1 2" key="1">
    <citation type="submission" date="2019-02" db="EMBL/GenBank/DDBJ databases">
        <title>Deep-cultivation of Planctomycetes and their phenomic and genomic characterization uncovers novel biology.</title>
        <authorList>
            <person name="Wiegand S."/>
            <person name="Jogler M."/>
            <person name="Boedeker C."/>
            <person name="Pinto D."/>
            <person name="Vollmers J."/>
            <person name="Rivas-Marin E."/>
            <person name="Kohn T."/>
            <person name="Peeters S.H."/>
            <person name="Heuer A."/>
            <person name="Rast P."/>
            <person name="Oberbeckmann S."/>
            <person name="Bunk B."/>
            <person name="Jeske O."/>
            <person name="Meyerdierks A."/>
            <person name="Storesund J.E."/>
            <person name="Kallscheuer N."/>
            <person name="Luecker S."/>
            <person name="Lage O.M."/>
            <person name="Pohl T."/>
            <person name="Merkel B.J."/>
            <person name="Hornburger P."/>
            <person name="Mueller R.-W."/>
            <person name="Bruemmer F."/>
            <person name="Labrenz M."/>
            <person name="Spormann A.M."/>
            <person name="Op den Camp H."/>
            <person name="Overmann J."/>
            <person name="Amann R."/>
            <person name="Jetten M.S.M."/>
            <person name="Mascher T."/>
            <person name="Medema M.H."/>
            <person name="Devos D.P."/>
            <person name="Kaster A.-K."/>
            <person name="Ovreas L."/>
            <person name="Rohde M."/>
            <person name="Galperin M.Y."/>
            <person name="Jogler C."/>
        </authorList>
    </citation>
    <scope>NUCLEOTIDE SEQUENCE [LARGE SCALE GENOMIC DNA]</scope>
    <source>
        <strain evidence="1 2">FF011L</strain>
    </source>
</reference>
<sequence>MLALRLEHQNGLRGVAPHAIDFLSGTARAVRQSHRKQNVFADPLRNPPADAKVDGLIWGSRTAGESLP</sequence>